<name>A0A411B130_9CAUD</name>
<proteinExistence type="predicted"/>
<gene>
    <name evidence="1" type="primary">46</name>
    <name evidence="1" type="ORF">SEA_EURATIS_46</name>
</gene>
<sequence>METTVMQCGWCSGNVTVTREQWRNENHVPCPRCPDGGVDLIHARAHADRW</sequence>
<organism evidence="1 2">
    <name type="scientific">Streptomyces phage Euratis</name>
    <dbReference type="NCBI Taxonomy" id="2510569"/>
    <lineage>
        <taxon>Viruses</taxon>
        <taxon>Duplodnaviria</taxon>
        <taxon>Heunggongvirae</taxon>
        <taxon>Uroviricota</taxon>
        <taxon>Caudoviricetes</taxon>
        <taxon>Colingsworthviridae</taxon>
        <taxon>Vashvirus</taxon>
        <taxon>Vashvirus euratis</taxon>
    </lineage>
</organism>
<dbReference type="Proteomes" id="UP000290796">
    <property type="component" value="Segment"/>
</dbReference>
<protein>
    <submittedName>
        <fullName evidence="1">Uncharacterized protein</fullName>
    </submittedName>
</protein>
<dbReference type="EMBL" id="MK450426">
    <property type="protein sequence ID" value="QAX94041.1"/>
    <property type="molecule type" value="Genomic_DNA"/>
</dbReference>
<accession>A0A411B130</accession>
<evidence type="ECO:0000313" key="2">
    <source>
        <dbReference type="Proteomes" id="UP000290796"/>
    </source>
</evidence>
<reference evidence="1 2" key="1">
    <citation type="submission" date="2019-01" db="EMBL/GenBank/DDBJ databases">
        <authorList>
            <person name="Russe A."/>
            <person name="Sprabary S.L."/>
            <person name="Nayek S."/>
            <person name="Klug H.M."/>
            <person name="Layton S.R."/>
            <person name="Kim T."/>
            <person name="Hughes L.E."/>
            <person name="Garlena R.A."/>
            <person name="Russell D.A."/>
            <person name="Pope W.H."/>
            <person name="Jacobs-Sera D."/>
            <person name="Hatfull G.F."/>
        </authorList>
    </citation>
    <scope>NUCLEOTIDE SEQUENCE [LARGE SCALE GENOMIC DNA]</scope>
</reference>
<keyword evidence="2" id="KW-1185">Reference proteome</keyword>
<evidence type="ECO:0000313" key="1">
    <source>
        <dbReference type="EMBL" id="QAX94041.1"/>
    </source>
</evidence>